<dbReference type="Proteomes" id="UP000256305">
    <property type="component" value="Unassembled WGS sequence"/>
</dbReference>
<dbReference type="RefSeq" id="WP_115824344.1">
    <property type="nucleotide sequence ID" value="NZ_QUAE01000014.1"/>
</dbReference>
<protein>
    <submittedName>
        <fullName evidence="2">Uncharacterized protein</fullName>
    </submittedName>
</protein>
<gene>
    <name evidence="2" type="ORF">DYE48_15045</name>
    <name evidence="3" type="ORF">DYE48_15080</name>
</gene>
<feature type="transmembrane region" description="Helical" evidence="1">
    <location>
        <begin position="29"/>
        <end position="46"/>
    </location>
</feature>
<feature type="transmembrane region" description="Helical" evidence="1">
    <location>
        <begin position="52"/>
        <end position="70"/>
    </location>
</feature>
<evidence type="ECO:0000313" key="3">
    <source>
        <dbReference type="EMBL" id="REJ07961.1"/>
    </source>
</evidence>
<dbReference type="AlphaFoldDB" id="A0A3E0J4X4"/>
<keyword evidence="1" id="KW-0812">Transmembrane</keyword>
<comment type="caution">
    <text evidence="2">The sequence shown here is derived from an EMBL/GenBank/DDBJ whole genome shotgun (WGS) entry which is preliminary data.</text>
</comment>
<keyword evidence="1" id="KW-1133">Transmembrane helix</keyword>
<keyword evidence="1" id="KW-0472">Membrane</keyword>
<accession>A0A3E0J4X4</accession>
<keyword evidence="4" id="KW-1185">Reference proteome</keyword>
<evidence type="ECO:0000256" key="1">
    <source>
        <dbReference type="SAM" id="Phobius"/>
    </source>
</evidence>
<proteinExistence type="predicted"/>
<feature type="transmembrane region" description="Helical" evidence="1">
    <location>
        <begin position="6"/>
        <end position="22"/>
    </location>
</feature>
<dbReference type="EMBL" id="QUAE01000014">
    <property type="protein sequence ID" value="REJ07961.1"/>
    <property type="molecule type" value="Genomic_DNA"/>
</dbReference>
<evidence type="ECO:0000313" key="4">
    <source>
        <dbReference type="Proteomes" id="UP000256305"/>
    </source>
</evidence>
<organism evidence="2 4">
    <name type="scientific">Halobacillus trueperi</name>
    <dbReference type="NCBI Taxonomy" id="156205"/>
    <lineage>
        <taxon>Bacteria</taxon>
        <taxon>Bacillati</taxon>
        <taxon>Bacillota</taxon>
        <taxon>Bacilli</taxon>
        <taxon>Bacillales</taxon>
        <taxon>Bacillaceae</taxon>
        <taxon>Halobacillus</taxon>
    </lineage>
</organism>
<name>A0A3E0J4X4_9BACI</name>
<reference evidence="2 4" key="1">
    <citation type="submission" date="2018-08" db="EMBL/GenBank/DDBJ databases">
        <title>Genome sequence of Halobacillus trueperi KCTC 3686.</title>
        <authorList>
            <person name="Cho K.H."/>
            <person name="Kwak M.-J."/>
            <person name="Kim B.-Y."/>
            <person name="Chun J."/>
        </authorList>
    </citation>
    <scope>NUCLEOTIDE SEQUENCE [LARGE SCALE GENOMIC DNA]</scope>
    <source>
        <strain evidence="2 4">KCTC 3686</strain>
    </source>
</reference>
<sequence length="72" mass="8491">MFWWIIGFLNIVLAVVELIVAFKNEDKHLSWIHVMYSLMFISYSFSAFNQNLLYGIPGLIIGLYAIFLKFRN</sequence>
<dbReference type="EMBL" id="QUAE01000014">
    <property type="protein sequence ID" value="REJ07956.1"/>
    <property type="molecule type" value="Genomic_DNA"/>
</dbReference>
<evidence type="ECO:0000313" key="2">
    <source>
        <dbReference type="EMBL" id="REJ07956.1"/>
    </source>
</evidence>